<protein>
    <recommendedName>
        <fullName evidence="4">G protein-coupled receptor</fullName>
    </recommendedName>
</protein>
<gene>
    <name evidence="2" type="ORF">PENTCL1PPCAC_3995</name>
</gene>
<feature type="non-terminal residue" evidence="2">
    <location>
        <position position="1"/>
    </location>
</feature>
<dbReference type="AlphaFoldDB" id="A0AAV5SH80"/>
<feature type="transmembrane region" description="Helical" evidence="1">
    <location>
        <begin position="187"/>
        <end position="204"/>
    </location>
</feature>
<evidence type="ECO:0000313" key="2">
    <source>
        <dbReference type="EMBL" id="GMS81820.1"/>
    </source>
</evidence>
<evidence type="ECO:0008006" key="4">
    <source>
        <dbReference type="Google" id="ProtNLM"/>
    </source>
</evidence>
<organism evidence="2 3">
    <name type="scientific">Pristionchus entomophagus</name>
    <dbReference type="NCBI Taxonomy" id="358040"/>
    <lineage>
        <taxon>Eukaryota</taxon>
        <taxon>Metazoa</taxon>
        <taxon>Ecdysozoa</taxon>
        <taxon>Nematoda</taxon>
        <taxon>Chromadorea</taxon>
        <taxon>Rhabditida</taxon>
        <taxon>Rhabditina</taxon>
        <taxon>Diplogasteromorpha</taxon>
        <taxon>Diplogasteroidea</taxon>
        <taxon>Neodiplogasteridae</taxon>
        <taxon>Pristionchus</taxon>
    </lineage>
</organism>
<keyword evidence="1" id="KW-1133">Transmembrane helix</keyword>
<feature type="transmembrane region" description="Helical" evidence="1">
    <location>
        <begin position="297"/>
        <end position="316"/>
    </location>
</feature>
<feature type="transmembrane region" description="Helical" evidence="1">
    <location>
        <begin position="322"/>
        <end position="341"/>
    </location>
</feature>
<dbReference type="Proteomes" id="UP001432027">
    <property type="component" value="Unassembled WGS sequence"/>
</dbReference>
<feature type="transmembrane region" description="Helical" evidence="1">
    <location>
        <begin position="60"/>
        <end position="84"/>
    </location>
</feature>
<comment type="caution">
    <text evidence="2">The sequence shown here is derived from an EMBL/GenBank/DDBJ whole genome shotgun (WGS) entry which is preliminary data.</text>
</comment>
<proteinExistence type="predicted"/>
<reference evidence="2" key="1">
    <citation type="submission" date="2023-10" db="EMBL/GenBank/DDBJ databases">
        <title>Genome assembly of Pristionchus species.</title>
        <authorList>
            <person name="Yoshida K."/>
            <person name="Sommer R.J."/>
        </authorList>
    </citation>
    <scope>NUCLEOTIDE SEQUENCE</scope>
    <source>
        <strain evidence="2">RS0144</strain>
    </source>
</reference>
<feature type="transmembrane region" description="Helical" evidence="1">
    <location>
        <begin position="154"/>
        <end position="175"/>
    </location>
</feature>
<sequence length="366" mass="41069">IRVLRPFVGRRQAMEAIRTAMKRINLHDRRWGQMENNVVRVLIALGAFISYWAGHGEGTFAFYFTNLVRSLFLFVCVIPSLLFINDVRRHREIWLLAVSTNNGSTEAKMWLQWRIRTAMNMIRSTSRNTLVLPLCCIIVAFGCYWLALSFCRRSLTVIATPFFGIFMQTLARAAGISDELFDYMMDVTRLSAMAWSFPIFFWIVRLPCEDLWRICATYERVAATAMFTPPLSVLRIDLPYNLGSIKLCGEMVDLLSDEGVMTTVAALGVFFSLIGASTAAALIGLEVGIVQPATVKASFQLVTVLTVLWCSPRFFFPALNTINSTFALMAVVPATIATLSYSSVSIHRCRLSPPKLSIPSLVLSTR</sequence>
<feature type="transmembrane region" description="Helical" evidence="1">
    <location>
        <begin position="37"/>
        <end position="54"/>
    </location>
</feature>
<keyword evidence="3" id="KW-1185">Reference proteome</keyword>
<evidence type="ECO:0000313" key="3">
    <source>
        <dbReference type="Proteomes" id="UP001432027"/>
    </source>
</evidence>
<name>A0AAV5SH80_9BILA</name>
<evidence type="ECO:0000256" key="1">
    <source>
        <dbReference type="SAM" id="Phobius"/>
    </source>
</evidence>
<feature type="transmembrane region" description="Helical" evidence="1">
    <location>
        <begin position="129"/>
        <end position="148"/>
    </location>
</feature>
<dbReference type="EMBL" id="BTSX01000001">
    <property type="protein sequence ID" value="GMS81820.1"/>
    <property type="molecule type" value="Genomic_DNA"/>
</dbReference>
<keyword evidence="1" id="KW-0472">Membrane</keyword>
<keyword evidence="1" id="KW-0812">Transmembrane</keyword>
<accession>A0AAV5SH80</accession>
<feature type="transmembrane region" description="Helical" evidence="1">
    <location>
        <begin position="260"/>
        <end position="285"/>
    </location>
</feature>